<dbReference type="GO" id="GO:0010181">
    <property type="term" value="F:FMN binding"/>
    <property type="evidence" value="ECO:0007669"/>
    <property type="project" value="InterPro"/>
</dbReference>
<dbReference type="FunFam" id="2.30.110.10:FF:000005">
    <property type="entry name" value="NAD(P)H-hydrate epimerase"/>
    <property type="match status" value="1"/>
</dbReference>
<dbReference type="NCBIfam" id="NF004231">
    <property type="entry name" value="PRK05679.1"/>
    <property type="match status" value="1"/>
</dbReference>
<comment type="subunit">
    <text evidence="6">Homodimer.</text>
</comment>
<dbReference type="InterPro" id="IPR011576">
    <property type="entry name" value="Pyridox_Oxase_N"/>
</dbReference>
<comment type="pathway">
    <text evidence="4">Cofactor metabolism; pyridoxal 5'-phosphate salvage; pyridoxal 5'-phosphate from pyridoxine 5'-phosphate: step 1/1.</text>
</comment>
<dbReference type="PROSITE" id="PS01064">
    <property type="entry name" value="PYRIDOX_OXIDASE"/>
    <property type="match status" value="1"/>
</dbReference>
<dbReference type="NCBIfam" id="TIGR00558">
    <property type="entry name" value="pdxH"/>
    <property type="match status" value="1"/>
</dbReference>
<comment type="caution">
    <text evidence="14">The sequence shown here is derived from an EMBL/GenBank/DDBJ whole genome shotgun (WGS) entry which is preliminary data.</text>
</comment>
<evidence type="ECO:0000313" key="16">
    <source>
        <dbReference type="Proteomes" id="UP001359485"/>
    </source>
</evidence>
<proteinExistence type="inferred from homology"/>
<keyword evidence="9" id="KW-0288">FMN</keyword>
<evidence type="ECO:0000256" key="3">
    <source>
        <dbReference type="ARBA" id="ARBA00004738"/>
    </source>
</evidence>
<dbReference type="GO" id="GO:0004733">
    <property type="term" value="F:pyridoxamine phosphate oxidase activity"/>
    <property type="evidence" value="ECO:0007669"/>
    <property type="project" value="UniProtKB-EC"/>
</dbReference>
<dbReference type="EMBL" id="JAWJWF010000048">
    <property type="protein sequence ID" value="KAK6620269.1"/>
    <property type="molecule type" value="Genomic_DNA"/>
</dbReference>
<evidence type="ECO:0000313" key="17">
    <source>
        <dbReference type="Proteomes" id="UP001372834"/>
    </source>
</evidence>
<protein>
    <recommendedName>
        <fullName evidence="7">pyridoxal 5'-phosphate synthase</fullName>
        <ecNumber evidence="7">1.4.3.5</ecNumber>
    </recommendedName>
</protein>
<comment type="pathway">
    <text evidence="3">Cofactor metabolism; pyridoxal 5'-phosphate salvage; pyridoxal 5'-phosphate from pyridoxamine 5'-phosphate: step 1/1.</text>
</comment>
<keyword evidence="8" id="KW-0285">Flavoprotein</keyword>
<evidence type="ECO:0000256" key="8">
    <source>
        <dbReference type="ARBA" id="ARBA00022630"/>
    </source>
</evidence>
<dbReference type="Proteomes" id="UP001359485">
    <property type="component" value="Unassembled WGS sequence"/>
</dbReference>
<evidence type="ECO:0000256" key="1">
    <source>
        <dbReference type="ARBA" id="ARBA00001917"/>
    </source>
</evidence>
<dbReference type="Proteomes" id="UP001372834">
    <property type="component" value="Unassembled WGS sequence"/>
</dbReference>
<dbReference type="SUPFAM" id="SSF50475">
    <property type="entry name" value="FMN-binding split barrel"/>
    <property type="match status" value="1"/>
</dbReference>
<dbReference type="PANTHER" id="PTHR10851:SF0">
    <property type="entry name" value="PYRIDOXINE-5'-PHOSPHATE OXIDASE"/>
    <property type="match status" value="1"/>
</dbReference>
<dbReference type="GO" id="GO:0008615">
    <property type="term" value="P:pyridoxine biosynthetic process"/>
    <property type="evidence" value="ECO:0007669"/>
    <property type="project" value="UniProtKB-KW"/>
</dbReference>
<dbReference type="InterPro" id="IPR012349">
    <property type="entry name" value="Split_barrel_FMN-bd"/>
</dbReference>
<feature type="domain" description="Pyridoxamine 5'-phosphate oxidase N-terminal" evidence="12">
    <location>
        <begin position="50"/>
        <end position="161"/>
    </location>
</feature>
<evidence type="ECO:0000256" key="9">
    <source>
        <dbReference type="ARBA" id="ARBA00022643"/>
    </source>
</evidence>
<evidence type="ECO:0000256" key="2">
    <source>
        <dbReference type="ARBA" id="ARBA00003691"/>
    </source>
</evidence>
<keyword evidence="11" id="KW-0664">Pyridoxine biosynthesis</keyword>
<dbReference type="HAMAP" id="MF_01629">
    <property type="entry name" value="PdxH"/>
    <property type="match status" value="1"/>
</dbReference>
<dbReference type="InterPro" id="IPR019740">
    <property type="entry name" value="Pyridox_Oxase_CS"/>
</dbReference>
<gene>
    <name evidence="14" type="ORF">RUM43_013669</name>
    <name evidence="15" type="ORF">RUM44_006670</name>
</gene>
<evidence type="ECO:0000256" key="5">
    <source>
        <dbReference type="ARBA" id="ARBA00007301"/>
    </source>
</evidence>
<name>A0AAN8P1Z4_POLSC</name>
<dbReference type="Pfam" id="PF10590">
    <property type="entry name" value="PNP_phzG_C"/>
    <property type="match status" value="1"/>
</dbReference>
<comment type="function">
    <text evidence="2">Catalyzes the oxidation of either pyridoxine 5'-phosphate (PNP) or pyridoxamine 5'-phosphate (PMP) into pyridoxal 5'-phosphate (PLP).</text>
</comment>
<evidence type="ECO:0000256" key="6">
    <source>
        <dbReference type="ARBA" id="ARBA00011738"/>
    </source>
</evidence>
<comment type="similarity">
    <text evidence="5">Belongs to the pyridoxamine 5'-phosphate oxidase family.</text>
</comment>
<evidence type="ECO:0000256" key="11">
    <source>
        <dbReference type="ARBA" id="ARBA00023096"/>
    </source>
</evidence>
<dbReference type="PIRSF" id="PIRSF000190">
    <property type="entry name" value="Pyd_amn-ph_oxd"/>
    <property type="match status" value="1"/>
</dbReference>
<evidence type="ECO:0000313" key="14">
    <source>
        <dbReference type="EMBL" id="KAK6618476.1"/>
    </source>
</evidence>
<comment type="cofactor">
    <cofactor evidence="1">
        <name>FMN</name>
        <dbReference type="ChEBI" id="CHEBI:58210"/>
    </cofactor>
</comment>
<sequence length="236" mass="27308">MATNFSTDLSSMRAKYKSKDNVFTEDNLVSKEPFGQFKSWFDEACTSSDILEPNAMCLATCTRSGFPSARYVLLKGYSSNGFKFFTNYHSRKGAELCENPKAALVFYWESLRRSIRIEGMIEQLSDEEATEYFHSRPKESQIGALCSNQSQPVAGRHVLQQREMELKEKFAKCDVIPKPREWGGFILKPHSIEFWQGQSDRIHDRIRFRLRQPNDIVDNVLLHNGCDGWVYERLQP</sequence>
<keyword evidence="16" id="KW-1185">Reference proteome</keyword>
<accession>A0AAN8P1Z4</accession>
<dbReference type="InterPro" id="IPR000659">
    <property type="entry name" value="Pyridox_Oxase"/>
</dbReference>
<feature type="domain" description="Pyridoxine 5'-phosphate oxidase dimerisation C-terminal" evidence="13">
    <location>
        <begin position="182"/>
        <end position="236"/>
    </location>
</feature>
<dbReference type="Pfam" id="PF01243">
    <property type="entry name" value="PNPOx_N"/>
    <property type="match status" value="1"/>
</dbReference>
<dbReference type="EC" id="1.4.3.5" evidence="7"/>
<dbReference type="EMBL" id="JAWJWE010000042">
    <property type="protein sequence ID" value="KAK6618476.1"/>
    <property type="molecule type" value="Genomic_DNA"/>
</dbReference>
<evidence type="ECO:0000256" key="10">
    <source>
        <dbReference type="ARBA" id="ARBA00023002"/>
    </source>
</evidence>
<dbReference type="AlphaFoldDB" id="A0AAN8P1Z4"/>
<organism evidence="14 17">
    <name type="scientific">Polyplax serrata</name>
    <name type="common">Common mouse louse</name>
    <dbReference type="NCBI Taxonomy" id="468196"/>
    <lineage>
        <taxon>Eukaryota</taxon>
        <taxon>Metazoa</taxon>
        <taxon>Ecdysozoa</taxon>
        <taxon>Arthropoda</taxon>
        <taxon>Hexapoda</taxon>
        <taxon>Insecta</taxon>
        <taxon>Pterygota</taxon>
        <taxon>Neoptera</taxon>
        <taxon>Paraneoptera</taxon>
        <taxon>Psocodea</taxon>
        <taxon>Troctomorpha</taxon>
        <taxon>Phthiraptera</taxon>
        <taxon>Anoplura</taxon>
        <taxon>Polyplacidae</taxon>
        <taxon>Polyplax</taxon>
    </lineage>
</organism>
<evidence type="ECO:0000259" key="12">
    <source>
        <dbReference type="Pfam" id="PF01243"/>
    </source>
</evidence>
<reference evidence="14 17" key="1">
    <citation type="submission" date="2023-10" db="EMBL/GenBank/DDBJ databases">
        <title>Genomes of two closely related lineages of the louse Polyplax serrata with different host specificities.</title>
        <authorList>
            <person name="Martinu J."/>
            <person name="Tarabai H."/>
            <person name="Stefka J."/>
            <person name="Hypsa V."/>
        </authorList>
    </citation>
    <scope>NUCLEOTIDE SEQUENCE [LARGE SCALE GENOMIC DNA]</scope>
    <source>
        <strain evidence="15">98ZLc_SE</strain>
        <strain evidence="14">HR10_N</strain>
    </source>
</reference>
<dbReference type="Gene3D" id="2.30.110.10">
    <property type="entry name" value="Electron Transport, Fmn-binding Protein, Chain A"/>
    <property type="match status" value="1"/>
</dbReference>
<evidence type="ECO:0000313" key="15">
    <source>
        <dbReference type="EMBL" id="KAK6620269.1"/>
    </source>
</evidence>
<evidence type="ECO:0000259" key="13">
    <source>
        <dbReference type="Pfam" id="PF10590"/>
    </source>
</evidence>
<dbReference type="PANTHER" id="PTHR10851">
    <property type="entry name" value="PYRIDOXINE-5-PHOSPHATE OXIDASE"/>
    <property type="match status" value="1"/>
</dbReference>
<dbReference type="InterPro" id="IPR019576">
    <property type="entry name" value="Pyridoxamine_oxidase_dimer_C"/>
</dbReference>
<evidence type="ECO:0000256" key="4">
    <source>
        <dbReference type="ARBA" id="ARBA00005037"/>
    </source>
</evidence>
<keyword evidence="10" id="KW-0560">Oxidoreductase</keyword>
<evidence type="ECO:0000256" key="7">
    <source>
        <dbReference type="ARBA" id="ARBA00012801"/>
    </source>
</evidence>